<evidence type="ECO:0000256" key="4">
    <source>
        <dbReference type="PIRSR" id="PIRSR006278-1"/>
    </source>
</evidence>
<evidence type="ECO:0000313" key="7">
    <source>
        <dbReference type="Proteomes" id="UP000189728"/>
    </source>
</evidence>
<accession>A0AAX0LBF2</accession>
<comment type="caution">
    <text evidence="6">The sequence shown here is derived from an EMBL/GenBank/DDBJ whole genome shotgun (WGS) entry which is preliminary data.</text>
</comment>
<evidence type="ECO:0000313" key="6">
    <source>
        <dbReference type="EMBL" id="OPA81840.1"/>
    </source>
</evidence>
<dbReference type="PIRSF" id="PIRSF006278">
    <property type="entry name" value="ACCD_DCysDesulf"/>
    <property type="match status" value="1"/>
</dbReference>
<evidence type="ECO:0000256" key="3">
    <source>
        <dbReference type="ARBA" id="ARBA00022898"/>
    </source>
</evidence>
<dbReference type="PANTHER" id="PTHR43780">
    <property type="entry name" value="1-AMINOCYCLOPROPANE-1-CARBOXYLATE DEAMINASE-RELATED"/>
    <property type="match status" value="1"/>
</dbReference>
<keyword evidence="3 5" id="KW-0663">Pyridoxal phosphate</keyword>
<dbReference type="GO" id="GO:0019148">
    <property type="term" value="F:D-cysteine desulfhydrase activity"/>
    <property type="evidence" value="ECO:0007669"/>
    <property type="project" value="TreeGrafter"/>
</dbReference>
<name>A0AAX0LBF2_9BACT</name>
<gene>
    <name evidence="6" type="ORF">BFG04_01480</name>
</gene>
<feature type="modified residue" description="N6-(pyridoxal phosphate)lysine" evidence="5">
    <location>
        <position position="27"/>
    </location>
</feature>
<dbReference type="InterPro" id="IPR036052">
    <property type="entry name" value="TrpB-like_PALP_sf"/>
</dbReference>
<dbReference type="SUPFAM" id="SSF53686">
    <property type="entry name" value="Tryptophan synthase beta subunit-like PLP-dependent enzymes"/>
    <property type="match status" value="1"/>
</dbReference>
<dbReference type="InterPro" id="IPR027278">
    <property type="entry name" value="ACCD_DCysDesulf"/>
</dbReference>
<protein>
    <submittedName>
        <fullName evidence="6">1-aminocyclopropane-1-carboxylate deaminase</fullName>
    </submittedName>
</protein>
<comment type="similarity">
    <text evidence="2">Belongs to the ACC deaminase/D-cysteine desulfhydrase family.</text>
</comment>
<evidence type="ECO:0000256" key="5">
    <source>
        <dbReference type="PIRSR" id="PIRSR006278-2"/>
    </source>
</evidence>
<dbReference type="RefSeq" id="WP_069633258.1">
    <property type="nucleotide sequence ID" value="NZ_CP012546.1"/>
</dbReference>
<comment type="cofactor">
    <cofactor evidence="1">
        <name>pyridoxal 5'-phosphate</name>
        <dbReference type="ChEBI" id="CHEBI:597326"/>
    </cofactor>
</comment>
<evidence type="ECO:0000256" key="1">
    <source>
        <dbReference type="ARBA" id="ARBA00001933"/>
    </source>
</evidence>
<reference evidence="6 7" key="1">
    <citation type="submission" date="2016-08" db="EMBL/GenBank/DDBJ databases">
        <title>Campylobacter species from sea mammals.</title>
        <authorList>
            <person name="Gilbert M.J."/>
            <person name="Byrne B.A."/>
            <person name="Zomer A.L."/>
            <person name="Wagenaar J.A."/>
        </authorList>
    </citation>
    <scope>NUCLEOTIDE SEQUENCE [LARGE SCALE GENOMIC DNA]</scope>
    <source>
        <strain evidence="6 7">1105248</strain>
    </source>
</reference>
<dbReference type="PANTHER" id="PTHR43780:SF2">
    <property type="entry name" value="1-AMINOCYCLOPROPANE-1-CARBOXYLATE DEAMINASE-RELATED"/>
    <property type="match status" value="1"/>
</dbReference>
<sequence length="280" mass="32509">MIQKILFRDFEFYILRDDLLGEFNGNKARKLEYFLQNDLDIKGIVSHGSSQSNAMYSLSVFAKLKKIEFHYVVSHLNENLQKNPVGNFLASLENGMKLYIKDSREYYAKQIAKDKNLFFIQEGVAIPEAEYGFKTQALEIKNFALKNSLKFDIFLPSGTGTSASFLSKNIDFDVYTCPCVGDEEYLKLQIQNLVSNSKVKILKPPKKYHFGDLKIELFQIYKELKKSTNIEFDLIYDPVGFITLFNNLDKFKNDVLYIHQGGIMGNISQKQRYERKFKKI</sequence>
<dbReference type="AlphaFoldDB" id="A0AAX0LBF2"/>
<feature type="active site" description="Nucleophile" evidence="4">
    <location>
        <position position="52"/>
    </location>
</feature>
<proteinExistence type="inferred from homology"/>
<dbReference type="Proteomes" id="UP000189728">
    <property type="component" value="Unassembled WGS sequence"/>
</dbReference>
<evidence type="ECO:0000256" key="2">
    <source>
        <dbReference type="ARBA" id="ARBA00008639"/>
    </source>
</evidence>
<dbReference type="Gene3D" id="3.40.50.1100">
    <property type="match status" value="2"/>
</dbReference>
<organism evidence="6 7">
    <name type="scientific">Campylobacter pinnipediorum subsp. pinnipediorum</name>
    <dbReference type="NCBI Taxonomy" id="1660067"/>
    <lineage>
        <taxon>Bacteria</taxon>
        <taxon>Pseudomonadati</taxon>
        <taxon>Campylobacterota</taxon>
        <taxon>Epsilonproteobacteria</taxon>
        <taxon>Campylobacterales</taxon>
        <taxon>Campylobacteraceae</taxon>
        <taxon>Campylobacter</taxon>
    </lineage>
</organism>
<dbReference type="EMBL" id="MCRK01000012">
    <property type="protein sequence ID" value="OPA81840.1"/>
    <property type="molecule type" value="Genomic_DNA"/>
</dbReference>